<sequence length="803" mass="88407">MVSHLEETNEFLRDFVEGSNGRNKENASMVEIVKIPALQYSCSGIYSDTGFFLSYMYNENEEGRVSSEWAFQLKNQWTVSNSYPNSNGPEVPHPHIASTQILGENMGSLGDGRNSFGSLEEHLPQKRHISGSMWTVPPCSALSQHMPTIPLTMGSSVDRINSLAFLEDVFLEEDVSESISWTIPSCSEPAPSQLMPTVPRTMGSLDGLRNLLPSLEESFSAGRAFGFINRTVPSCSYPVSSQTMSTVPHTTGSSDDLRNLLAIEEEPFWAGHVSESINLPVPSCFDPASSQSMSTILHTMPPNLRMMSLLTEMQDTISMFFVQRNISLPIFPLLNQLNFVARHPDQRGEKNTSTACEVPSHNVETGMEIEPVGQNQEANVFRRDFTEGPTALNTENGLMIGIVKTPPFHDSYPGNYPIDYKESENAGSSSEWASQVNDQSTLSTPYQNHNALVFPQPQITTMLSENRGGSIDWRNSLASQAEHFSDTHISGSLWRPPDQLEGQTMQFTAHPNRNAQIASSQVPSANQDRRNSLASQVEAFFMGRVSESSNLAFPEYSDTAAPSQPVAPILKERQDTWSVKVKVTYGDSIIKFLLLLTSGIKELMQEVSLTLDCVLVSKQRNTPTACETPSHNVQIGMEGELFGQNEVASVFRRDFMGGPIALNTESGLIMVSRPPDQHGERNTSTACGTPSRNVETGMEVEPVGQNQEANVFHQDFMYGPIALNTDGLRFPECSDAVAPSQPMATILDTIPHLNGGSSECAFQVKNQSTQFTANPYPNGLVDPHPQIALTQILSEDMESSFMF</sequence>
<organism evidence="1 2">
    <name type="scientific">Rhododendron simsii</name>
    <name type="common">Sims's rhododendron</name>
    <dbReference type="NCBI Taxonomy" id="118357"/>
    <lineage>
        <taxon>Eukaryota</taxon>
        <taxon>Viridiplantae</taxon>
        <taxon>Streptophyta</taxon>
        <taxon>Embryophyta</taxon>
        <taxon>Tracheophyta</taxon>
        <taxon>Spermatophyta</taxon>
        <taxon>Magnoliopsida</taxon>
        <taxon>eudicotyledons</taxon>
        <taxon>Gunneridae</taxon>
        <taxon>Pentapetalae</taxon>
        <taxon>asterids</taxon>
        <taxon>Ericales</taxon>
        <taxon>Ericaceae</taxon>
        <taxon>Ericoideae</taxon>
        <taxon>Rhodoreae</taxon>
        <taxon>Rhododendron</taxon>
    </lineage>
</organism>
<accession>A0A834HA41</accession>
<comment type="caution">
    <text evidence="1">The sequence shown here is derived from an EMBL/GenBank/DDBJ whole genome shotgun (WGS) entry which is preliminary data.</text>
</comment>
<protein>
    <submittedName>
        <fullName evidence="1">Uncharacterized protein</fullName>
    </submittedName>
</protein>
<evidence type="ECO:0000313" key="2">
    <source>
        <dbReference type="Proteomes" id="UP000626092"/>
    </source>
</evidence>
<keyword evidence="2" id="KW-1185">Reference proteome</keyword>
<dbReference type="OrthoDB" id="1673123at2759"/>
<proteinExistence type="predicted"/>
<reference evidence="1" key="1">
    <citation type="submission" date="2019-11" db="EMBL/GenBank/DDBJ databases">
        <authorList>
            <person name="Liu Y."/>
            <person name="Hou J."/>
            <person name="Li T.-Q."/>
            <person name="Guan C.-H."/>
            <person name="Wu X."/>
            <person name="Wu H.-Z."/>
            <person name="Ling F."/>
            <person name="Zhang R."/>
            <person name="Shi X.-G."/>
            <person name="Ren J.-P."/>
            <person name="Chen E.-F."/>
            <person name="Sun J.-M."/>
        </authorList>
    </citation>
    <scope>NUCLEOTIDE SEQUENCE</scope>
    <source>
        <strain evidence="1">Adult_tree_wgs_1</strain>
        <tissue evidence="1">Leaves</tissue>
    </source>
</reference>
<dbReference type="Proteomes" id="UP000626092">
    <property type="component" value="Unassembled WGS sequence"/>
</dbReference>
<dbReference type="AlphaFoldDB" id="A0A834HA41"/>
<dbReference type="EMBL" id="WJXA01000005">
    <property type="protein sequence ID" value="KAF7144383.1"/>
    <property type="molecule type" value="Genomic_DNA"/>
</dbReference>
<evidence type="ECO:0000313" key="1">
    <source>
        <dbReference type="EMBL" id="KAF7144383.1"/>
    </source>
</evidence>
<name>A0A834HA41_RHOSS</name>
<gene>
    <name evidence="1" type="ORF">RHSIM_Rhsim05G0025500</name>
</gene>